<dbReference type="PANTHER" id="PTHR13887:SF14">
    <property type="entry name" value="DISULFIDE BOND FORMATION PROTEIN D"/>
    <property type="match status" value="1"/>
</dbReference>
<keyword evidence="5" id="KW-0676">Redox-active center</keyword>
<feature type="region of interest" description="Disordered" evidence="6">
    <location>
        <begin position="22"/>
        <end position="44"/>
    </location>
</feature>
<name>A0A0C2DBP9_9BACT</name>
<evidence type="ECO:0000256" key="3">
    <source>
        <dbReference type="ARBA" id="ARBA00023002"/>
    </source>
</evidence>
<reference evidence="8 9" key="1">
    <citation type="submission" date="2014-12" db="EMBL/GenBank/DDBJ databases">
        <title>Genome assembly of Enhygromyxa salina DSM 15201.</title>
        <authorList>
            <person name="Sharma G."/>
            <person name="Subramanian S."/>
        </authorList>
    </citation>
    <scope>NUCLEOTIDE SEQUENCE [LARGE SCALE GENOMIC DNA]</scope>
    <source>
        <strain evidence="8 9">DSM 15201</strain>
    </source>
</reference>
<dbReference type="Proteomes" id="UP000031599">
    <property type="component" value="Unassembled WGS sequence"/>
</dbReference>
<organism evidence="8 9">
    <name type="scientific">Enhygromyxa salina</name>
    <dbReference type="NCBI Taxonomy" id="215803"/>
    <lineage>
        <taxon>Bacteria</taxon>
        <taxon>Pseudomonadati</taxon>
        <taxon>Myxococcota</taxon>
        <taxon>Polyangia</taxon>
        <taxon>Nannocystales</taxon>
        <taxon>Nannocystaceae</taxon>
        <taxon>Enhygromyxa</taxon>
    </lineage>
</organism>
<keyword evidence="3" id="KW-0560">Oxidoreductase</keyword>
<comment type="similarity">
    <text evidence="1">Belongs to the thioredoxin family. DsbA subfamily.</text>
</comment>
<feature type="domain" description="Thioredoxin" evidence="7">
    <location>
        <begin position="128"/>
        <end position="340"/>
    </location>
</feature>
<feature type="compositionally biased region" description="Low complexity" evidence="6">
    <location>
        <begin position="24"/>
        <end position="44"/>
    </location>
</feature>
<dbReference type="AlphaFoldDB" id="A0A0C2DBP9"/>
<dbReference type="EMBL" id="JMCC02000008">
    <property type="protein sequence ID" value="KIG18855.1"/>
    <property type="molecule type" value="Genomic_DNA"/>
</dbReference>
<evidence type="ECO:0000259" key="7">
    <source>
        <dbReference type="PROSITE" id="PS51352"/>
    </source>
</evidence>
<evidence type="ECO:0000256" key="6">
    <source>
        <dbReference type="SAM" id="MobiDB-lite"/>
    </source>
</evidence>
<dbReference type="GO" id="GO:0016491">
    <property type="term" value="F:oxidoreductase activity"/>
    <property type="evidence" value="ECO:0007669"/>
    <property type="project" value="UniProtKB-KW"/>
</dbReference>
<sequence>MLFALAGLPLLACDAPPPAGSTKAGAQEAGAAAAEGTPDEGAVAAEGAGATDSCATFAKQVCDAVGGAQNPTCAAVTQTTTLLSPKACAAGLADFAFTTQKLADAGKVCQELTDRLCKDLGPETQTCKMVQDQAPKMPAEQCQQMTAEYDKVLADLQRMEAKNKPLPAEAVAKIAAGDVPSYGPADAKVTIVEFSDFQCPYCSAAATAFTELKKSHGDRVRFVFRQFPLSFHQQAHLAAQASLAAHAQGKFWEFHDKLFANQKALGREDLEKYAEEIGLDMKAFKAALDDGTYKQTVDDELALGQEVFVEGTPTMFINGVRVGNATDAAAVAAELDKALGS</sequence>
<evidence type="ECO:0000256" key="2">
    <source>
        <dbReference type="ARBA" id="ARBA00022729"/>
    </source>
</evidence>
<dbReference type="InterPro" id="IPR036249">
    <property type="entry name" value="Thioredoxin-like_sf"/>
</dbReference>
<dbReference type="InterPro" id="IPR012336">
    <property type="entry name" value="Thioredoxin-like_fold"/>
</dbReference>
<comment type="caution">
    <text evidence="8">The sequence shown here is derived from an EMBL/GenBank/DDBJ whole genome shotgun (WGS) entry which is preliminary data.</text>
</comment>
<dbReference type="SUPFAM" id="SSF52833">
    <property type="entry name" value="Thioredoxin-like"/>
    <property type="match status" value="1"/>
</dbReference>
<dbReference type="PANTHER" id="PTHR13887">
    <property type="entry name" value="GLUTATHIONE S-TRANSFERASE KAPPA"/>
    <property type="match status" value="1"/>
</dbReference>
<gene>
    <name evidence="8" type="ORF">DB30_07191</name>
</gene>
<keyword evidence="4" id="KW-1015">Disulfide bond</keyword>
<protein>
    <submittedName>
        <fullName evidence="8">DSBA-like thioredoxin domain protein</fullName>
    </submittedName>
</protein>
<evidence type="ECO:0000313" key="8">
    <source>
        <dbReference type="EMBL" id="KIG18855.1"/>
    </source>
</evidence>
<proteinExistence type="inferred from homology"/>
<accession>A0A0C2DBP9</accession>
<dbReference type="Pfam" id="PF13462">
    <property type="entry name" value="Thioredoxin_4"/>
    <property type="match status" value="1"/>
</dbReference>
<evidence type="ECO:0000256" key="4">
    <source>
        <dbReference type="ARBA" id="ARBA00023157"/>
    </source>
</evidence>
<evidence type="ECO:0000256" key="5">
    <source>
        <dbReference type="ARBA" id="ARBA00023284"/>
    </source>
</evidence>
<keyword evidence="2" id="KW-0732">Signal</keyword>
<dbReference type="Gene3D" id="3.40.30.10">
    <property type="entry name" value="Glutaredoxin"/>
    <property type="match status" value="1"/>
</dbReference>
<dbReference type="PROSITE" id="PS51352">
    <property type="entry name" value="THIOREDOXIN_2"/>
    <property type="match status" value="1"/>
</dbReference>
<dbReference type="InterPro" id="IPR013766">
    <property type="entry name" value="Thioredoxin_domain"/>
</dbReference>
<evidence type="ECO:0000313" key="9">
    <source>
        <dbReference type="Proteomes" id="UP000031599"/>
    </source>
</evidence>
<evidence type="ECO:0000256" key="1">
    <source>
        <dbReference type="ARBA" id="ARBA00005791"/>
    </source>
</evidence>